<dbReference type="KEGG" id="woc:BA177_00535"/>
<dbReference type="GO" id="GO:0003677">
    <property type="term" value="F:DNA binding"/>
    <property type="evidence" value="ECO:0007669"/>
    <property type="project" value="InterPro"/>
</dbReference>
<evidence type="ECO:0000256" key="3">
    <source>
        <dbReference type="ARBA" id="ARBA00023082"/>
    </source>
</evidence>
<evidence type="ECO:0000313" key="7">
    <source>
        <dbReference type="Proteomes" id="UP000092695"/>
    </source>
</evidence>
<dbReference type="SUPFAM" id="SSF88946">
    <property type="entry name" value="Sigma2 domain of RNA polymerase sigma factors"/>
    <property type="match status" value="1"/>
</dbReference>
<evidence type="ECO:0000256" key="1">
    <source>
        <dbReference type="ARBA" id="ARBA00010641"/>
    </source>
</evidence>
<name>A0A193LKC9_9GAMM</name>
<dbReference type="Gene3D" id="1.10.10.10">
    <property type="entry name" value="Winged helix-like DNA-binding domain superfamily/Winged helix DNA-binding domain"/>
    <property type="match status" value="1"/>
</dbReference>
<sequence length="179" mass="20448">MSQERELNGFLQDVEGRALRIAEISLRDRDDALDLVQDAMIKLARVYPNRPPPEWPPLFYRILQNGIRDWHRRRVVKQRVMVFFGRRDPADEFDPVAAAPDPAGRTPEEQLDNAAAMQSLEAALRELPARQREAFMLRTFEGLDVAATAMAMGCSEGSVKTHYSRAVHALRARLGEHWQ</sequence>
<keyword evidence="3" id="KW-0731">Sigma factor</keyword>
<proteinExistence type="inferred from homology"/>
<dbReference type="EMBL" id="CP016268">
    <property type="protein sequence ID" value="ANO52883.1"/>
    <property type="molecule type" value="Genomic_DNA"/>
</dbReference>
<dbReference type="STRING" id="1548547.BA177_00535"/>
<dbReference type="GO" id="GO:0006352">
    <property type="term" value="P:DNA-templated transcription initiation"/>
    <property type="evidence" value="ECO:0007669"/>
    <property type="project" value="InterPro"/>
</dbReference>
<dbReference type="InterPro" id="IPR013249">
    <property type="entry name" value="RNA_pol_sigma70_r4_t2"/>
</dbReference>
<evidence type="ECO:0000259" key="5">
    <source>
        <dbReference type="Pfam" id="PF08281"/>
    </source>
</evidence>
<dbReference type="PANTHER" id="PTHR43133">
    <property type="entry name" value="RNA POLYMERASE ECF-TYPE SIGMA FACTO"/>
    <property type="match status" value="1"/>
</dbReference>
<dbReference type="SUPFAM" id="SSF88659">
    <property type="entry name" value="Sigma3 and sigma4 domains of RNA polymerase sigma factors"/>
    <property type="match status" value="1"/>
</dbReference>
<dbReference type="NCBIfam" id="NF006550">
    <property type="entry name" value="PRK09047.1"/>
    <property type="match status" value="1"/>
</dbReference>
<reference evidence="6 7" key="1">
    <citation type="submission" date="2016-06" db="EMBL/GenBank/DDBJ databases">
        <title>Complete genome sequence of a deep-branching marine Gamma Proteobacterium Woeseia oceani type strain XK5.</title>
        <authorList>
            <person name="Mu D."/>
            <person name="Du Z."/>
        </authorList>
    </citation>
    <scope>NUCLEOTIDE SEQUENCE [LARGE SCALE GENOMIC DNA]</scope>
    <source>
        <strain evidence="6 7">XK5</strain>
    </source>
</reference>
<feature type="domain" description="RNA polymerase sigma factor 70 region 4 type 2" evidence="5">
    <location>
        <begin position="118"/>
        <end position="167"/>
    </location>
</feature>
<keyword evidence="2" id="KW-0805">Transcription regulation</keyword>
<evidence type="ECO:0000256" key="2">
    <source>
        <dbReference type="ARBA" id="ARBA00023015"/>
    </source>
</evidence>
<dbReference type="CDD" id="cd06171">
    <property type="entry name" value="Sigma70_r4"/>
    <property type="match status" value="1"/>
</dbReference>
<comment type="similarity">
    <text evidence="1">Belongs to the sigma-70 factor family. ECF subfamily.</text>
</comment>
<dbReference type="NCBIfam" id="TIGR02937">
    <property type="entry name" value="sigma70-ECF"/>
    <property type="match status" value="1"/>
</dbReference>
<protein>
    <submittedName>
        <fullName evidence="6">RNA polymerase sigma factor</fullName>
    </submittedName>
</protein>
<organism evidence="6 7">
    <name type="scientific">Woeseia oceani</name>
    <dbReference type="NCBI Taxonomy" id="1548547"/>
    <lineage>
        <taxon>Bacteria</taxon>
        <taxon>Pseudomonadati</taxon>
        <taxon>Pseudomonadota</taxon>
        <taxon>Gammaproteobacteria</taxon>
        <taxon>Woeseiales</taxon>
        <taxon>Woeseiaceae</taxon>
        <taxon>Woeseia</taxon>
    </lineage>
</organism>
<gene>
    <name evidence="6" type="ORF">BA177_00535</name>
</gene>
<dbReference type="AlphaFoldDB" id="A0A193LKC9"/>
<dbReference type="InterPro" id="IPR036388">
    <property type="entry name" value="WH-like_DNA-bd_sf"/>
</dbReference>
<evidence type="ECO:0000313" key="6">
    <source>
        <dbReference type="EMBL" id="ANO52883.1"/>
    </source>
</evidence>
<accession>A0A193LKC9</accession>
<dbReference type="GO" id="GO:0016987">
    <property type="term" value="F:sigma factor activity"/>
    <property type="evidence" value="ECO:0007669"/>
    <property type="project" value="UniProtKB-KW"/>
</dbReference>
<keyword evidence="7" id="KW-1185">Reference proteome</keyword>
<dbReference type="InterPro" id="IPR013325">
    <property type="entry name" value="RNA_pol_sigma_r2"/>
</dbReference>
<dbReference type="Pfam" id="PF08281">
    <property type="entry name" value="Sigma70_r4_2"/>
    <property type="match status" value="1"/>
</dbReference>
<evidence type="ECO:0000256" key="4">
    <source>
        <dbReference type="ARBA" id="ARBA00023163"/>
    </source>
</evidence>
<dbReference type="PANTHER" id="PTHR43133:SF64">
    <property type="entry name" value="ECF SIGMA FACTOR"/>
    <property type="match status" value="1"/>
</dbReference>
<dbReference type="Proteomes" id="UP000092695">
    <property type="component" value="Chromosome"/>
</dbReference>
<keyword evidence="4" id="KW-0804">Transcription</keyword>
<dbReference type="Gene3D" id="1.10.1740.10">
    <property type="match status" value="1"/>
</dbReference>
<dbReference type="InterPro" id="IPR014284">
    <property type="entry name" value="RNA_pol_sigma-70_dom"/>
</dbReference>
<dbReference type="InterPro" id="IPR039425">
    <property type="entry name" value="RNA_pol_sigma-70-like"/>
</dbReference>
<dbReference type="InterPro" id="IPR013324">
    <property type="entry name" value="RNA_pol_sigma_r3/r4-like"/>
</dbReference>